<keyword evidence="6 7" id="KW-0238">DNA-binding</keyword>
<dbReference type="Pfam" id="PF20297">
    <property type="entry name" value="MSSS"/>
    <property type="match status" value="1"/>
</dbReference>
<evidence type="ECO:0000313" key="11">
    <source>
        <dbReference type="Proteomes" id="UP000502196"/>
    </source>
</evidence>
<dbReference type="PROSITE" id="PS00486">
    <property type="entry name" value="DNA_MISMATCH_REPAIR_2"/>
    <property type="match status" value="1"/>
</dbReference>
<dbReference type="PANTHER" id="PTHR48466:SF2">
    <property type="entry name" value="OS10G0509000 PROTEIN"/>
    <property type="match status" value="1"/>
</dbReference>
<dbReference type="SMART" id="SM00533">
    <property type="entry name" value="MUTSd"/>
    <property type="match status" value="1"/>
</dbReference>
<dbReference type="InterPro" id="IPR036063">
    <property type="entry name" value="Smr_dom_sf"/>
</dbReference>
<comment type="function">
    <text evidence="7">Acts as a ribosome collision sensor, splitting the ribosome into its 2 subunits. Detects stalled/collided 70S ribosomes which it binds and splits by an ATP-hydrolysis driven conformational change. Acts upstream of the ribosome quality control system (RQC), a ribosome-associated complex that mediates the extraction of incompletely synthesized nascent chains from stalled ribosomes and their subsequent degradation. Probably generates substrates for RQC.</text>
</comment>
<dbReference type="GO" id="GO:0016887">
    <property type="term" value="F:ATP hydrolysis activity"/>
    <property type="evidence" value="ECO:0007669"/>
    <property type="project" value="InterPro"/>
</dbReference>
<evidence type="ECO:0000256" key="6">
    <source>
        <dbReference type="ARBA" id="ARBA00023125"/>
    </source>
</evidence>
<dbReference type="GO" id="GO:0043023">
    <property type="term" value="F:ribosomal large subunit binding"/>
    <property type="evidence" value="ECO:0007669"/>
    <property type="project" value="UniProtKB-UniRule"/>
</dbReference>
<dbReference type="SMART" id="SM00534">
    <property type="entry name" value="MUTSac"/>
    <property type="match status" value="1"/>
</dbReference>
<dbReference type="EC" id="3.1.-.-" evidence="7"/>
<dbReference type="InterPro" id="IPR046893">
    <property type="entry name" value="MSSS"/>
</dbReference>
<dbReference type="Gene3D" id="3.30.1370.110">
    <property type="match status" value="1"/>
</dbReference>
<gene>
    <name evidence="10" type="primary">mutSB</name>
    <name evidence="7" type="synonym">mutS2</name>
    <name evidence="7" type="synonym">rqcU</name>
    <name evidence="10" type="ORF">COOX1_2514</name>
</gene>
<dbReference type="InterPro" id="IPR007696">
    <property type="entry name" value="DNA_mismatch_repair_MutS_core"/>
</dbReference>
<dbReference type="GO" id="GO:0072344">
    <property type="term" value="P:rescue of stalled ribosome"/>
    <property type="evidence" value="ECO:0007669"/>
    <property type="project" value="UniProtKB-UniRule"/>
</dbReference>
<feature type="coiled-coil region" evidence="8">
    <location>
        <begin position="515"/>
        <end position="599"/>
    </location>
</feature>
<organism evidence="10 11">
    <name type="scientific">Kyrpidia spormannii</name>
    <dbReference type="NCBI Taxonomy" id="2055160"/>
    <lineage>
        <taxon>Bacteria</taxon>
        <taxon>Bacillati</taxon>
        <taxon>Bacillota</taxon>
        <taxon>Bacilli</taxon>
        <taxon>Bacillales</taxon>
        <taxon>Alicyclobacillaceae</taxon>
        <taxon>Kyrpidia</taxon>
    </lineage>
</organism>
<dbReference type="HAMAP" id="MF_00092">
    <property type="entry name" value="MutS2"/>
    <property type="match status" value="1"/>
</dbReference>
<dbReference type="InterPro" id="IPR000432">
    <property type="entry name" value="DNA_mismatch_repair_MutS_C"/>
</dbReference>
<protein>
    <recommendedName>
        <fullName evidence="7">Endonuclease MutS2</fullName>
        <ecNumber evidence="7">3.1.-.-</ecNumber>
    </recommendedName>
    <alternativeName>
        <fullName evidence="7">Ribosome-associated protein quality control-upstream factor</fullName>
        <shortName evidence="7">RQC-upstream factor</shortName>
        <shortName evidence="7">RqcU</shortName>
        <ecNumber evidence="7">3.6.4.-</ecNumber>
    </alternativeName>
</protein>
<evidence type="ECO:0000256" key="1">
    <source>
        <dbReference type="ARBA" id="ARBA00022730"/>
    </source>
</evidence>
<reference evidence="10 11" key="1">
    <citation type="submission" date="2020-04" db="EMBL/GenBank/DDBJ databases">
        <authorList>
            <person name="Hogendoorn C."/>
        </authorList>
    </citation>
    <scope>NUCLEOTIDE SEQUENCE [LARGE SCALE GENOMIC DNA]</scope>
    <source>
        <strain evidence="10">COOX1</strain>
    </source>
</reference>
<dbReference type="Pfam" id="PF01713">
    <property type="entry name" value="Smr"/>
    <property type="match status" value="1"/>
</dbReference>
<evidence type="ECO:0000256" key="8">
    <source>
        <dbReference type="SAM" id="Coils"/>
    </source>
</evidence>
<accession>A0A6F9ECN3</accession>
<evidence type="ECO:0000256" key="2">
    <source>
        <dbReference type="ARBA" id="ARBA00022741"/>
    </source>
</evidence>
<keyword evidence="4 7" id="KW-0067">ATP-binding</keyword>
<dbReference type="Pfam" id="PF00488">
    <property type="entry name" value="MutS_V"/>
    <property type="match status" value="1"/>
</dbReference>
<evidence type="ECO:0000256" key="4">
    <source>
        <dbReference type="ARBA" id="ARBA00022840"/>
    </source>
</evidence>
<dbReference type="NCBIfam" id="TIGR01069">
    <property type="entry name" value="mutS2"/>
    <property type="match status" value="1"/>
</dbReference>
<keyword evidence="3 7" id="KW-0378">Hydrolase</keyword>
<sequence length="783" mass="86482">MEPRTLRVLEFEKICRILADHAQTDMGRTLALELLPSSDEEEVRSWCRETDEAQAWDRLAGGVSLQGATDVTEWVRRAARGGVLSSEQLYATAELMRVGRWVQRSLEQVQSKARTPQLQALADGIPELPELEKAIRDSVGEDGSILDGASSELAALRRRKRTLADRIRGALDELIRNPNTQKYLQEPLVTVRDGRYCVPVRVEFKNSFRGIVHDQSASGQTWFIEPAAIVPLGNELRGLEAQEEREIERILIRLSALVGQEEAGLSKAVECLGRLDFALAKSRLAQQMDAVSPHFVGGGKLRLRRCRHPLIPKERVVPVDVLIGDEYHALIITGPNTGGKTVVLKTAGLLTCMAQAGLFIPAAEGSELSVFERIFADIGDEQSIEQSLSTFSGHMKHIIEILDQVNERSLVLLDEIGAGTDPAEGAALAEAILQFLVDRGIRTIATTHYGDLKAFAYTTPGVMNASVEFDSETLRPTYRLLIGVPGRSNALAVAARLGLGQEILDRARHRLGADDVRVEDMIRQLETARNQAREEADRARLDREEASRLRQQWESEVRRWEAEADQRTAQAEERARRIVLQAEREVKEVLEELRRLSREDRSSLKEHQFTELRQRLDRVKPAFRYGRRVPSSNGEDFGTPGPGDAVEVVSFGQKGTVLEIQGKEALVQIGALKTRVPVAALRKQKAPTPAAPVSVAVRRGADGVGMELDLRGKTVEEAIPEIDQYLDRAVLAGLATVHLIHGKGTGALRSGVQTYLRSHPHVRSFRNGGPGEGGLGVTVVELK</sequence>
<name>A0A6F9ECN3_9BACL</name>
<comment type="function">
    <text evidence="7">Endonuclease that is involved in the suppression of homologous recombination and thus may have a key role in the control of bacterial genetic diversity.</text>
</comment>
<dbReference type="InterPro" id="IPR005747">
    <property type="entry name" value="MutS2"/>
</dbReference>
<dbReference type="AlphaFoldDB" id="A0A6F9ECN3"/>
<dbReference type="GO" id="GO:0030983">
    <property type="term" value="F:mismatched DNA binding"/>
    <property type="evidence" value="ECO:0007669"/>
    <property type="project" value="InterPro"/>
</dbReference>
<dbReference type="GO" id="GO:0006298">
    <property type="term" value="P:mismatch repair"/>
    <property type="evidence" value="ECO:0007669"/>
    <property type="project" value="InterPro"/>
</dbReference>
<feature type="coiled-coil region" evidence="8">
    <location>
        <begin position="146"/>
        <end position="173"/>
    </location>
</feature>
<keyword evidence="8" id="KW-0175">Coiled coil</keyword>
<dbReference type="InterPro" id="IPR036187">
    <property type="entry name" value="DNA_mismatch_repair_MutS_sf"/>
</dbReference>
<evidence type="ECO:0000256" key="7">
    <source>
        <dbReference type="HAMAP-Rule" id="MF_00092"/>
    </source>
</evidence>
<feature type="domain" description="Smr" evidence="9">
    <location>
        <begin position="708"/>
        <end position="783"/>
    </location>
</feature>
<dbReference type="SUPFAM" id="SSF52540">
    <property type="entry name" value="P-loop containing nucleoside triphosphate hydrolases"/>
    <property type="match status" value="1"/>
</dbReference>
<keyword evidence="1 7" id="KW-0699">rRNA-binding</keyword>
<dbReference type="Gene3D" id="3.40.50.300">
    <property type="entry name" value="P-loop containing nucleotide triphosphate hydrolases"/>
    <property type="match status" value="1"/>
</dbReference>
<dbReference type="GO" id="GO:0140664">
    <property type="term" value="F:ATP-dependent DNA damage sensor activity"/>
    <property type="evidence" value="ECO:0007669"/>
    <property type="project" value="InterPro"/>
</dbReference>
<dbReference type="SMART" id="SM00463">
    <property type="entry name" value="SMR"/>
    <property type="match status" value="1"/>
</dbReference>
<keyword evidence="7" id="KW-0540">Nuclease</keyword>
<dbReference type="EMBL" id="LR792683">
    <property type="protein sequence ID" value="CAB3394633.1"/>
    <property type="molecule type" value="Genomic_DNA"/>
</dbReference>
<dbReference type="PIRSF" id="PIRSF005814">
    <property type="entry name" value="MutS_YshD"/>
    <property type="match status" value="1"/>
</dbReference>
<evidence type="ECO:0000259" key="9">
    <source>
        <dbReference type="PROSITE" id="PS50828"/>
    </source>
</evidence>
<evidence type="ECO:0000256" key="3">
    <source>
        <dbReference type="ARBA" id="ARBA00022801"/>
    </source>
</evidence>
<dbReference type="Proteomes" id="UP000502196">
    <property type="component" value="Chromosome"/>
</dbReference>
<proteinExistence type="inferred from homology"/>
<feature type="binding site" evidence="7">
    <location>
        <begin position="334"/>
        <end position="341"/>
    </location>
    <ligand>
        <name>ATP</name>
        <dbReference type="ChEBI" id="CHEBI:30616"/>
    </ligand>
</feature>
<dbReference type="InterPro" id="IPR002625">
    <property type="entry name" value="Smr_dom"/>
</dbReference>
<dbReference type="GO" id="GO:0019843">
    <property type="term" value="F:rRNA binding"/>
    <property type="evidence" value="ECO:0007669"/>
    <property type="project" value="UniProtKB-UniRule"/>
</dbReference>
<evidence type="ECO:0000256" key="5">
    <source>
        <dbReference type="ARBA" id="ARBA00022884"/>
    </source>
</evidence>
<dbReference type="PROSITE" id="PS50828">
    <property type="entry name" value="SMR"/>
    <property type="match status" value="1"/>
</dbReference>
<evidence type="ECO:0000313" key="10">
    <source>
        <dbReference type="EMBL" id="CAB3394633.1"/>
    </source>
</evidence>
<dbReference type="CDD" id="cd03280">
    <property type="entry name" value="ABC_MutS2"/>
    <property type="match status" value="1"/>
</dbReference>
<dbReference type="SUPFAM" id="SSF48334">
    <property type="entry name" value="DNA repair protein MutS, domain III"/>
    <property type="match status" value="1"/>
</dbReference>
<comment type="subunit">
    <text evidence="7">Homodimer. Binds to stalled ribosomes, contacting rRNA.</text>
</comment>
<dbReference type="GO" id="GO:0004519">
    <property type="term" value="F:endonuclease activity"/>
    <property type="evidence" value="ECO:0007669"/>
    <property type="project" value="UniProtKB-UniRule"/>
</dbReference>
<dbReference type="GO" id="GO:0045910">
    <property type="term" value="P:negative regulation of DNA recombination"/>
    <property type="evidence" value="ECO:0007669"/>
    <property type="project" value="InterPro"/>
</dbReference>
<keyword evidence="7" id="KW-0255">Endonuclease</keyword>
<dbReference type="RefSeq" id="WP_170086055.1">
    <property type="nucleotide sequence ID" value="NZ_CP047971.1"/>
</dbReference>
<dbReference type="InterPro" id="IPR027417">
    <property type="entry name" value="P-loop_NTPase"/>
</dbReference>
<keyword evidence="2 7" id="KW-0547">Nucleotide-binding</keyword>
<comment type="similarity">
    <text evidence="7">Belongs to the DNA mismatch repair MutS family. MutS2 subfamily.</text>
</comment>
<dbReference type="InterPro" id="IPR045076">
    <property type="entry name" value="MutS"/>
</dbReference>
<dbReference type="FunFam" id="3.40.50.300:FF:000830">
    <property type="entry name" value="Endonuclease MutS2"/>
    <property type="match status" value="1"/>
</dbReference>
<keyword evidence="5 7" id="KW-0694">RNA-binding</keyword>
<dbReference type="GO" id="GO:0005524">
    <property type="term" value="F:ATP binding"/>
    <property type="evidence" value="ECO:0007669"/>
    <property type="project" value="UniProtKB-UniRule"/>
</dbReference>
<dbReference type="PANTHER" id="PTHR48466">
    <property type="entry name" value="OS10G0509000 PROTEIN-RELATED"/>
    <property type="match status" value="1"/>
</dbReference>
<dbReference type="EC" id="3.6.4.-" evidence="7"/>
<dbReference type="SUPFAM" id="SSF160443">
    <property type="entry name" value="SMR domain-like"/>
    <property type="match status" value="1"/>
</dbReference>